<keyword evidence="1" id="KW-0812">Transmembrane</keyword>
<reference evidence="3" key="1">
    <citation type="submission" date="2011-08" db="EMBL/GenBank/DDBJ databases">
        <authorList>
            <consortium name="The Broad Institute Genome Sequencing Platform"/>
            <person name="Earl A."/>
            <person name="Ward D."/>
            <person name="Feldgarden M."/>
            <person name="Gevers D."/>
            <person name="Sizova M."/>
            <person name="Hazen A."/>
            <person name="Epstein S."/>
            <person name="Young S.K."/>
            <person name="Zeng Q."/>
            <person name="Gargeya S."/>
            <person name="Fitzgerald M."/>
            <person name="Haas B."/>
            <person name="Abouelleil A."/>
            <person name="Alvarado L."/>
            <person name="Arachchi H.M."/>
            <person name="Berlin A."/>
            <person name="Brown A."/>
            <person name="Chapman S.B."/>
            <person name="Chen Z."/>
            <person name="Dunbar C."/>
            <person name="Freedman E."/>
            <person name="Gearin G."/>
            <person name="Gellesch M."/>
            <person name="Goldberg J."/>
            <person name="Griggs A."/>
            <person name="Gujja S."/>
            <person name="Heiman D."/>
            <person name="Howarth C."/>
            <person name="Larson L."/>
            <person name="Lui A."/>
            <person name="MacDonald P.J.P."/>
            <person name="Montmayeur A."/>
            <person name="Murphy C."/>
            <person name="Neiman D."/>
            <person name="Pearson M."/>
            <person name="Priest M."/>
            <person name="Roberts A."/>
            <person name="Saif S."/>
            <person name="Shea T."/>
            <person name="Shenoy N."/>
            <person name="Sisk P."/>
            <person name="Stolte C."/>
            <person name="Sykes S."/>
            <person name="Wortman J."/>
            <person name="Nusbaum C."/>
            <person name="Birren B."/>
        </authorList>
    </citation>
    <scope>NUCLEOTIDE SEQUENCE</scope>
    <source>
        <strain evidence="3">ACB1</strain>
    </source>
</reference>
<keyword evidence="1" id="KW-0472">Membrane</keyword>
<keyword evidence="1" id="KW-1133">Transmembrane helix</keyword>
<dbReference type="PATRIC" id="fig|796943.3.peg.166"/>
<evidence type="ECO:0000259" key="2">
    <source>
        <dbReference type="Pfam" id="PF19909"/>
    </source>
</evidence>
<comment type="caution">
    <text evidence="3">The sequence shown here is derived from an EMBL/GenBank/DDBJ whole genome shotgun (WGS) entry which is preliminary data.</text>
</comment>
<keyword evidence="4" id="KW-1185">Reference proteome</keyword>
<name>G9WKB4_9FIRM</name>
<organism evidence="3 4">
    <name type="scientific">Oribacterium parvum ACB1</name>
    <dbReference type="NCBI Taxonomy" id="796943"/>
    <lineage>
        <taxon>Bacteria</taxon>
        <taxon>Bacillati</taxon>
        <taxon>Bacillota</taxon>
        <taxon>Clostridia</taxon>
        <taxon>Lachnospirales</taxon>
        <taxon>Lachnospiraceae</taxon>
        <taxon>Oribacterium</taxon>
    </lineage>
</organism>
<proteinExistence type="predicted"/>
<accession>G9WKB4</accession>
<evidence type="ECO:0000256" key="1">
    <source>
        <dbReference type="SAM" id="Phobius"/>
    </source>
</evidence>
<feature type="transmembrane region" description="Helical" evidence="1">
    <location>
        <begin position="366"/>
        <end position="387"/>
    </location>
</feature>
<evidence type="ECO:0000313" key="3">
    <source>
        <dbReference type="EMBL" id="EHL13756.1"/>
    </source>
</evidence>
<evidence type="ECO:0000313" key="4">
    <source>
        <dbReference type="Proteomes" id="UP000018461"/>
    </source>
</evidence>
<protein>
    <recommendedName>
        <fullName evidence="2">DUF6382 domain-containing protein</fullName>
    </recommendedName>
</protein>
<feature type="transmembrane region" description="Helical" evidence="1">
    <location>
        <begin position="337"/>
        <end position="354"/>
    </location>
</feature>
<dbReference type="RefSeq" id="WP_009535660.1">
    <property type="nucleotide sequence ID" value="NZ_KE148312.1"/>
</dbReference>
<dbReference type="Pfam" id="PF19909">
    <property type="entry name" value="DUF6382"/>
    <property type="match status" value="1"/>
</dbReference>
<reference evidence="3" key="2">
    <citation type="submission" date="2013-03" db="EMBL/GenBank/DDBJ databases">
        <title>The Genome Sequence of Oribacterium sp. ACB1.</title>
        <authorList>
            <consortium name="The Broad Institute Genomics Platform"/>
            <consortium name="The Broad Institute Genome Sequencing Center for Infectious Disease"/>
            <person name="Earl A."/>
            <person name="Ward D."/>
            <person name="Feldgarden M."/>
            <person name="Gevers D."/>
            <person name="Sizova M."/>
            <person name="Hazen A."/>
            <person name="Epstein S."/>
            <person name="Walker B."/>
            <person name="Young S."/>
            <person name="Zeng Q."/>
            <person name="Gargeya S."/>
            <person name="Fitzgerald M."/>
            <person name="Haas B."/>
            <person name="Abouelleil A."/>
            <person name="Allen A.W."/>
            <person name="Alvarado L."/>
            <person name="Arachchi H.M."/>
            <person name="Berlin A.M."/>
            <person name="Chapman S.B."/>
            <person name="Gainer-Dewar J."/>
            <person name="Goldberg J."/>
            <person name="Griggs A."/>
            <person name="Gujja S."/>
            <person name="Hansen M."/>
            <person name="Howarth C."/>
            <person name="Imamovic A."/>
            <person name="Ireland A."/>
            <person name="Larimer J."/>
            <person name="McCowan C."/>
            <person name="Murphy C."/>
            <person name="Pearson M."/>
            <person name="Poon T.W."/>
            <person name="Priest M."/>
            <person name="Roberts A."/>
            <person name="Saif S."/>
            <person name="Shea T."/>
            <person name="Sisk P."/>
            <person name="Sykes S."/>
            <person name="Wortman J."/>
            <person name="Nusbaum C."/>
            <person name="Birren B."/>
        </authorList>
    </citation>
    <scope>NUCLEOTIDE SEQUENCE [LARGE SCALE GENOMIC DNA]</scope>
    <source>
        <strain evidence="3">ACB1</strain>
    </source>
</reference>
<sequence>MPRNFLRIEKNLTHSYLYLHGMEWKEKSHEQKIIQQCLIPGTLPFRLIQEETETIFQYNFYPYEKIVDYFAEKPMNLKHIIALFESIHSTLLQMEEYLLSPEILGLKKEEIFFDAENNRFLFPLIPSASGNPDEEIKDLIDFIFDNIDEKDEQAILSAYLLHQKKKTETLQIKSILQLLYSQKDKASNTKEKRFNNLEKNFFGNAIEEISLNKSFENKSFENKSLKNPLPFQELDLSDYKYADYMKNIDGNATASTPDNSEFMSLSQPVEGECNIETEKGKEKEEEKKNKLLFGLKNLFKNKEKEDKLRSIDNIRYESKEQKQVKKKNSTKKELRKVLLGLILMIAFPILLYLWKGSSILHDYLPFLILIETAIFLYASLDFLALFISSKGTRTTKPS</sequence>
<dbReference type="EMBL" id="AFZC02000002">
    <property type="protein sequence ID" value="EHL13756.1"/>
    <property type="molecule type" value="Genomic_DNA"/>
</dbReference>
<dbReference type="InterPro" id="IPR045962">
    <property type="entry name" value="DUF6382"/>
</dbReference>
<feature type="domain" description="DUF6382" evidence="2">
    <location>
        <begin position="9"/>
        <end position="168"/>
    </location>
</feature>
<dbReference type="STRING" id="796943.HMPREF9625_01821"/>
<dbReference type="Proteomes" id="UP000018461">
    <property type="component" value="Unassembled WGS sequence"/>
</dbReference>
<dbReference type="HOGENOM" id="CLU_735376_0_0_9"/>
<dbReference type="AlphaFoldDB" id="G9WKB4"/>
<gene>
    <name evidence="3" type="ORF">HMPREF9625_01821</name>
</gene>